<comment type="caution">
    <text evidence="4">The sequence shown here is derived from an EMBL/GenBank/DDBJ whole genome shotgun (WGS) entry which is preliminary data.</text>
</comment>
<feature type="compositionally biased region" description="Basic and acidic residues" evidence="1">
    <location>
        <begin position="289"/>
        <end position="304"/>
    </location>
</feature>
<keyword evidence="2" id="KW-0732">Signal</keyword>
<feature type="chain" id="PRO_5040974258" description="DUF1664 domain-containing protein" evidence="2">
    <location>
        <begin position="26"/>
        <end position="394"/>
    </location>
</feature>
<dbReference type="EMBL" id="BRYA01000150">
    <property type="protein sequence ID" value="GMI41410.1"/>
    <property type="molecule type" value="Genomic_DNA"/>
</dbReference>
<evidence type="ECO:0000313" key="5">
    <source>
        <dbReference type="Proteomes" id="UP001165065"/>
    </source>
</evidence>
<feature type="compositionally biased region" description="Low complexity" evidence="1">
    <location>
        <begin position="346"/>
        <end position="367"/>
    </location>
</feature>
<gene>
    <name evidence="4" type="ORF">TrCOL_g1254</name>
</gene>
<dbReference type="AlphaFoldDB" id="A0A9W7GE00"/>
<dbReference type="InterPro" id="IPR012458">
    <property type="entry name" value="DUF1664"/>
</dbReference>
<dbReference type="PANTHER" id="PTHR47289:SF2">
    <property type="entry name" value="TRANSCRIPTION FACTOR, PUTATIVE (DUF1664)-RELATED"/>
    <property type="match status" value="1"/>
</dbReference>
<evidence type="ECO:0000256" key="2">
    <source>
        <dbReference type="SAM" id="SignalP"/>
    </source>
</evidence>
<feature type="region of interest" description="Disordered" evidence="1">
    <location>
        <begin position="233"/>
        <end position="312"/>
    </location>
</feature>
<dbReference type="Pfam" id="PF07889">
    <property type="entry name" value="DUF1664"/>
    <property type="match status" value="1"/>
</dbReference>
<feature type="signal peptide" evidence="2">
    <location>
        <begin position="1"/>
        <end position="25"/>
    </location>
</feature>
<sequence length="394" mass="41926">MSANAAAGGSRLLAGLFAGVAGTSAVMGSAAGPWLTGQASGSGHELQTLTSRLEALAKSVNDISKSRGGSTIVVNGSGQNSYKTTTLVAIVLTASTYLFMRFRKWTVADCFGLVSKRALQDGLDIVGHTMENFGQSLKTLVAQVKRVKNKLSGQIDDVDKKLSSKIDRVDDRVKENLELTESVKTELDMVQATTEVIEVRLLDADSRVTYVQRGVQLLCSVVGETLSGGKNGALGNSLKDFANREPPKVPSARKAVRKEGGDVGDADGGAGDLSIDRHHLFGDDEFDGIDDRSEDRDSDCMRGVDEDDDDDDDIRFAAGESGYNVAGDTVEDRLKAIQRLADGLKSYSSRGSPARGSPMRSRGSPSSKLSTPRSRRRSAVERAASFPGDGIVME</sequence>
<proteinExistence type="predicted"/>
<keyword evidence="5" id="KW-1185">Reference proteome</keyword>
<feature type="region of interest" description="Disordered" evidence="1">
    <location>
        <begin position="343"/>
        <end position="394"/>
    </location>
</feature>
<organism evidence="4 5">
    <name type="scientific">Triparma columacea</name>
    <dbReference type="NCBI Taxonomy" id="722753"/>
    <lineage>
        <taxon>Eukaryota</taxon>
        <taxon>Sar</taxon>
        <taxon>Stramenopiles</taxon>
        <taxon>Ochrophyta</taxon>
        <taxon>Bolidophyceae</taxon>
        <taxon>Parmales</taxon>
        <taxon>Triparmaceae</taxon>
        <taxon>Triparma</taxon>
    </lineage>
</organism>
<feature type="domain" description="DUF1664" evidence="3">
    <location>
        <begin position="83"/>
        <end position="201"/>
    </location>
</feature>
<evidence type="ECO:0000313" key="4">
    <source>
        <dbReference type="EMBL" id="GMI41410.1"/>
    </source>
</evidence>
<protein>
    <recommendedName>
        <fullName evidence="3">DUF1664 domain-containing protein</fullName>
    </recommendedName>
</protein>
<dbReference type="PANTHER" id="PTHR47289">
    <property type="entry name" value="TRANSCRIPTION FACTOR, PUTATIVE (DUF1664)-RELATED"/>
    <property type="match status" value="1"/>
</dbReference>
<name>A0A9W7GE00_9STRA</name>
<evidence type="ECO:0000259" key="3">
    <source>
        <dbReference type="Pfam" id="PF07889"/>
    </source>
</evidence>
<reference evidence="5" key="1">
    <citation type="journal article" date="2023" name="Commun. Biol.">
        <title>Genome analysis of Parmales, the sister group of diatoms, reveals the evolutionary specialization of diatoms from phago-mixotrophs to photoautotrophs.</title>
        <authorList>
            <person name="Ban H."/>
            <person name="Sato S."/>
            <person name="Yoshikawa S."/>
            <person name="Yamada K."/>
            <person name="Nakamura Y."/>
            <person name="Ichinomiya M."/>
            <person name="Sato N."/>
            <person name="Blanc-Mathieu R."/>
            <person name="Endo H."/>
            <person name="Kuwata A."/>
            <person name="Ogata H."/>
        </authorList>
    </citation>
    <scope>NUCLEOTIDE SEQUENCE [LARGE SCALE GENOMIC DNA]</scope>
</reference>
<accession>A0A9W7GE00</accession>
<dbReference type="OrthoDB" id="544175at2759"/>
<dbReference type="Proteomes" id="UP001165065">
    <property type="component" value="Unassembled WGS sequence"/>
</dbReference>
<evidence type="ECO:0000256" key="1">
    <source>
        <dbReference type="SAM" id="MobiDB-lite"/>
    </source>
</evidence>